<gene>
    <name evidence="4" type="ORF">APICC_04638</name>
</gene>
<proteinExistence type="inferred from homology"/>
<evidence type="ECO:0000256" key="2">
    <source>
        <dbReference type="ARBA" id="ARBA00047182"/>
    </source>
</evidence>
<dbReference type="InterPro" id="IPR009829">
    <property type="entry name" value="SKA1"/>
</dbReference>
<dbReference type="InterPro" id="IPR042031">
    <property type="entry name" value="SKA1_MBD_sf"/>
</dbReference>
<dbReference type="GO" id="GO:0008017">
    <property type="term" value="F:microtubule binding"/>
    <property type="evidence" value="ECO:0007669"/>
    <property type="project" value="InterPro"/>
</dbReference>
<comment type="similarity">
    <text evidence="1">Belongs to the SKA1 family.</text>
</comment>
<evidence type="ECO:0000256" key="1">
    <source>
        <dbReference type="ARBA" id="ARBA00006836"/>
    </source>
</evidence>
<dbReference type="Gene3D" id="1.10.10.1890">
    <property type="entry name" value="Ska1 microtubule binding domain-like"/>
    <property type="match status" value="1"/>
</dbReference>
<dbReference type="GO" id="GO:0072686">
    <property type="term" value="C:mitotic spindle"/>
    <property type="evidence" value="ECO:0007669"/>
    <property type="project" value="TreeGrafter"/>
</dbReference>
<sequence length="275" mass="32803">MTTSLEDILEKQCEKLQDLKTATIFIKSKNAIKEEFLKMRIVLSQMCNGIEQIRKKLVDMRKQNNQCRELLSFIESLDKRIIHMEKNIPHELIRDYNKIENSLSMKTICKKEFIQKSPIIIRNKNVEKEKTPIKDCKKILFNELEVCPMISLISENEFNKVPKYIIGRQSLETVNDFINTINHILKTKYTFLSLGKAHARKQGDLNLYLHYKKQELDLCNDSEYIYFFTGEDYEKQMKSKLNKIKLNLITVLRHCKRLREHRIKNDLRYIILTKK</sequence>
<dbReference type="GO" id="GO:0007059">
    <property type="term" value="P:chromosome segregation"/>
    <property type="evidence" value="ECO:0007669"/>
    <property type="project" value="InterPro"/>
</dbReference>
<dbReference type="PANTHER" id="PTHR28573">
    <property type="entry name" value="SPINDLE AND KINETOCHORE-ASSOCIATED PROTEIN 1"/>
    <property type="match status" value="1"/>
</dbReference>
<keyword evidence="5" id="KW-1185">Reference proteome</keyword>
<evidence type="ECO:0000313" key="4">
    <source>
        <dbReference type="EMBL" id="PBC33301.1"/>
    </source>
</evidence>
<dbReference type="PANTHER" id="PTHR28573:SF1">
    <property type="entry name" value="SPINDLE AND KINETOCHORE-ASSOCIATED PROTEIN 1"/>
    <property type="match status" value="1"/>
</dbReference>
<dbReference type="GO" id="GO:0000278">
    <property type="term" value="P:mitotic cell cycle"/>
    <property type="evidence" value="ECO:0007669"/>
    <property type="project" value="TreeGrafter"/>
</dbReference>
<evidence type="ECO:0000256" key="3">
    <source>
        <dbReference type="ARBA" id="ARBA00047202"/>
    </source>
</evidence>
<dbReference type="GO" id="GO:0031110">
    <property type="term" value="P:regulation of microtubule polymerization or depolymerization"/>
    <property type="evidence" value="ECO:0007669"/>
    <property type="project" value="TreeGrafter"/>
</dbReference>
<dbReference type="GO" id="GO:0051301">
    <property type="term" value="P:cell division"/>
    <property type="evidence" value="ECO:0007669"/>
    <property type="project" value="InterPro"/>
</dbReference>
<name>A0A2A3EQI1_APICC</name>
<organism evidence="4 5">
    <name type="scientific">Apis cerana cerana</name>
    <name type="common">Oriental honeybee</name>
    <dbReference type="NCBI Taxonomy" id="94128"/>
    <lineage>
        <taxon>Eukaryota</taxon>
        <taxon>Metazoa</taxon>
        <taxon>Ecdysozoa</taxon>
        <taxon>Arthropoda</taxon>
        <taxon>Hexapoda</taxon>
        <taxon>Insecta</taxon>
        <taxon>Pterygota</taxon>
        <taxon>Neoptera</taxon>
        <taxon>Endopterygota</taxon>
        <taxon>Hymenoptera</taxon>
        <taxon>Apocrita</taxon>
        <taxon>Aculeata</taxon>
        <taxon>Apoidea</taxon>
        <taxon>Anthophila</taxon>
        <taxon>Apidae</taxon>
        <taxon>Apis</taxon>
    </lineage>
</organism>
<dbReference type="EMBL" id="KZ288204">
    <property type="protein sequence ID" value="PBC33301.1"/>
    <property type="molecule type" value="Genomic_DNA"/>
</dbReference>
<dbReference type="Proteomes" id="UP000242457">
    <property type="component" value="Unassembled WGS sequence"/>
</dbReference>
<dbReference type="GO" id="GO:0005876">
    <property type="term" value="C:spindle microtubule"/>
    <property type="evidence" value="ECO:0007669"/>
    <property type="project" value="TreeGrafter"/>
</dbReference>
<evidence type="ECO:0000313" key="5">
    <source>
        <dbReference type="Proteomes" id="UP000242457"/>
    </source>
</evidence>
<dbReference type="AlphaFoldDB" id="A0A2A3EQI1"/>
<dbReference type="GO" id="GO:0000940">
    <property type="term" value="C:outer kinetochore"/>
    <property type="evidence" value="ECO:0007669"/>
    <property type="project" value="TreeGrafter"/>
</dbReference>
<dbReference type="STRING" id="94128.A0A2A3EQI1"/>
<dbReference type="Pfam" id="PF07160">
    <property type="entry name" value="SKA1"/>
    <property type="match status" value="1"/>
</dbReference>
<dbReference type="OrthoDB" id="5962at2759"/>
<protein>
    <recommendedName>
        <fullName evidence="2">SKA complex subunit 1</fullName>
    </recommendedName>
    <alternativeName>
        <fullName evidence="3">Spindle and kinetochore-associated protein 1</fullName>
    </alternativeName>
</protein>
<accession>A0A2A3EQI1</accession>
<reference evidence="4 5" key="1">
    <citation type="submission" date="2014-07" db="EMBL/GenBank/DDBJ databases">
        <title>Genomic and transcriptomic analysis on Apis cerana provide comprehensive insights into honey bee biology.</title>
        <authorList>
            <person name="Diao Q."/>
            <person name="Sun L."/>
            <person name="Zheng H."/>
            <person name="Zheng H."/>
            <person name="Xu S."/>
            <person name="Wang S."/>
            <person name="Zeng Z."/>
            <person name="Hu F."/>
            <person name="Su S."/>
            <person name="Wu J."/>
        </authorList>
    </citation>
    <scope>NUCLEOTIDE SEQUENCE [LARGE SCALE GENOMIC DNA]</scope>
    <source>
        <tissue evidence="4">Pupae without intestine</tissue>
    </source>
</reference>